<dbReference type="SUPFAM" id="SSF48403">
    <property type="entry name" value="Ankyrin repeat"/>
    <property type="match status" value="1"/>
</dbReference>
<keyword evidence="13" id="KW-1185">Reference proteome</keyword>
<dbReference type="InterPro" id="IPR052452">
    <property type="entry name" value="Ankyrin-MYND_dom_contain_2"/>
</dbReference>
<evidence type="ECO:0000256" key="7">
    <source>
        <dbReference type="ARBA" id="ARBA00023069"/>
    </source>
</evidence>
<dbReference type="PANTHER" id="PTHR24150">
    <property type="entry name" value="ANKYRIN REPEAT AND MYND DOMAIN-CONTAINING PROTEIN 2"/>
    <property type="match status" value="1"/>
</dbReference>
<evidence type="ECO:0000256" key="10">
    <source>
        <dbReference type="PROSITE-ProRule" id="PRU00134"/>
    </source>
</evidence>
<dbReference type="InterPro" id="IPR002893">
    <property type="entry name" value="Znf_MYND"/>
</dbReference>
<gene>
    <name evidence="12" type="ORF">DEA37_0013901</name>
</gene>
<dbReference type="GO" id="GO:0008270">
    <property type="term" value="F:zinc ion binding"/>
    <property type="evidence" value="ECO:0007669"/>
    <property type="project" value="UniProtKB-KW"/>
</dbReference>
<dbReference type="Gene3D" id="1.25.40.20">
    <property type="entry name" value="Ankyrin repeat-containing domain"/>
    <property type="match status" value="1"/>
</dbReference>
<dbReference type="GO" id="GO:0005929">
    <property type="term" value="C:cilium"/>
    <property type="evidence" value="ECO:0007669"/>
    <property type="project" value="UniProtKB-SubCell"/>
</dbReference>
<dbReference type="SMART" id="SM00248">
    <property type="entry name" value="ANK"/>
    <property type="match status" value="2"/>
</dbReference>
<evidence type="ECO:0000256" key="2">
    <source>
        <dbReference type="ARBA" id="ARBA00022723"/>
    </source>
</evidence>
<evidence type="ECO:0000256" key="4">
    <source>
        <dbReference type="ARBA" id="ARBA00022771"/>
    </source>
</evidence>
<dbReference type="InterPro" id="IPR002110">
    <property type="entry name" value="Ankyrin_rpt"/>
</dbReference>
<keyword evidence="3" id="KW-0677">Repeat</keyword>
<keyword evidence="6 9" id="KW-0040">ANK repeat</keyword>
<feature type="repeat" description="ANK" evidence="9">
    <location>
        <begin position="34"/>
        <end position="66"/>
    </location>
</feature>
<evidence type="ECO:0000256" key="3">
    <source>
        <dbReference type="ARBA" id="ARBA00022737"/>
    </source>
</evidence>
<dbReference type="PANTHER" id="PTHR24150:SF8">
    <property type="entry name" value="ANKYRIN REPEAT AND MYND DOMAIN-CONTAINING PROTEIN 2"/>
    <property type="match status" value="1"/>
</dbReference>
<dbReference type="Pfam" id="PF12796">
    <property type="entry name" value="Ank_2"/>
    <property type="match status" value="1"/>
</dbReference>
<reference evidence="12 13" key="1">
    <citation type="journal article" date="2019" name="Gigascience">
        <title>Whole-genome sequence of the oriental lung fluke Paragonimus westermani.</title>
        <authorList>
            <person name="Oey H."/>
            <person name="Zakrzewski M."/>
            <person name="Narain K."/>
            <person name="Devi K.R."/>
            <person name="Agatsuma T."/>
            <person name="Nawaratna S."/>
            <person name="Gobert G.N."/>
            <person name="Jones M.K."/>
            <person name="Ragan M.A."/>
            <person name="McManus D.P."/>
            <person name="Krause L."/>
        </authorList>
    </citation>
    <scope>NUCLEOTIDE SEQUENCE [LARGE SCALE GENOMIC DNA]</scope>
    <source>
        <strain evidence="12 13">IND2009</strain>
    </source>
</reference>
<evidence type="ECO:0000256" key="5">
    <source>
        <dbReference type="ARBA" id="ARBA00022833"/>
    </source>
</evidence>
<evidence type="ECO:0000313" key="12">
    <source>
        <dbReference type="EMBL" id="KAA3672231.1"/>
    </source>
</evidence>
<accession>A0A5J4N9F6</accession>
<dbReference type="SUPFAM" id="SSF144232">
    <property type="entry name" value="HIT/MYND zinc finger-like"/>
    <property type="match status" value="1"/>
</dbReference>
<dbReference type="PROSITE" id="PS01360">
    <property type="entry name" value="ZF_MYND_1"/>
    <property type="match status" value="1"/>
</dbReference>
<sequence>MRISEFHEAVTRGDFEQVKLQLSTDRTLINCRKDGLTPLHQACFHGHIDIVEYLLKNGADINARDTNQGYTTLMFAAIRGNHRVTTLINNFLEKAEVDYYTQSSVPTRLRLTSHLADGLYSLISCPNVTPVKIFLLLDPDPKNVTIVSSLLDHCTLVVNVLDDLLDKFFNPHQTHEALALKFHLLACCLRKVREYLTSDAQPRVGGESGIEKRDSQLTIAPRLLSLIRIFLRGGDPHGLPIGQEKFLRQTLLSFPHHESTLWKHVVNQVSGVQPGYSPTSLSVIDQAIKGQGPTVMVFGDEPSYYCTTCGDGQPVKIMLCRECKEVGYCSVTCQRLHWFTHKKFCRILKGKCCW</sequence>
<dbReference type="Gene3D" id="6.10.140.2220">
    <property type="match status" value="1"/>
</dbReference>
<keyword evidence="2" id="KW-0479">Metal-binding</keyword>
<evidence type="ECO:0000256" key="1">
    <source>
        <dbReference type="ARBA" id="ARBA00004138"/>
    </source>
</evidence>
<keyword evidence="8" id="KW-0966">Cell projection</keyword>
<organism evidence="12 13">
    <name type="scientific">Paragonimus westermani</name>
    <dbReference type="NCBI Taxonomy" id="34504"/>
    <lineage>
        <taxon>Eukaryota</taxon>
        <taxon>Metazoa</taxon>
        <taxon>Spiralia</taxon>
        <taxon>Lophotrochozoa</taxon>
        <taxon>Platyhelminthes</taxon>
        <taxon>Trematoda</taxon>
        <taxon>Digenea</taxon>
        <taxon>Plagiorchiida</taxon>
        <taxon>Troglotremata</taxon>
        <taxon>Troglotrematidae</taxon>
        <taxon>Paragonimus</taxon>
    </lineage>
</organism>
<comment type="caution">
    <text evidence="12">The sequence shown here is derived from an EMBL/GenBank/DDBJ whole genome shotgun (WGS) entry which is preliminary data.</text>
</comment>
<protein>
    <recommendedName>
        <fullName evidence="11">MYND-type domain-containing protein</fullName>
    </recommendedName>
</protein>
<keyword evidence="5" id="KW-0862">Zinc</keyword>
<feature type="domain" description="MYND-type" evidence="11">
    <location>
        <begin position="306"/>
        <end position="345"/>
    </location>
</feature>
<evidence type="ECO:0000259" key="11">
    <source>
        <dbReference type="PROSITE" id="PS50865"/>
    </source>
</evidence>
<dbReference type="EMBL" id="QNGE01005174">
    <property type="protein sequence ID" value="KAA3672231.1"/>
    <property type="molecule type" value="Genomic_DNA"/>
</dbReference>
<proteinExistence type="predicted"/>
<evidence type="ECO:0000256" key="8">
    <source>
        <dbReference type="ARBA" id="ARBA00023273"/>
    </source>
</evidence>
<dbReference type="Pfam" id="PF01753">
    <property type="entry name" value="zf-MYND"/>
    <property type="match status" value="1"/>
</dbReference>
<evidence type="ECO:0000256" key="9">
    <source>
        <dbReference type="PROSITE-ProRule" id="PRU00023"/>
    </source>
</evidence>
<keyword evidence="4 10" id="KW-0863">Zinc-finger</keyword>
<dbReference type="Proteomes" id="UP000324629">
    <property type="component" value="Unassembled WGS sequence"/>
</dbReference>
<dbReference type="PROSITE" id="PS50088">
    <property type="entry name" value="ANK_REPEAT"/>
    <property type="match status" value="1"/>
</dbReference>
<dbReference type="PROSITE" id="PS50297">
    <property type="entry name" value="ANK_REP_REGION"/>
    <property type="match status" value="1"/>
</dbReference>
<dbReference type="InterPro" id="IPR036770">
    <property type="entry name" value="Ankyrin_rpt-contain_sf"/>
</dbReference>
<name>A0A5J4N9F6_9TREM</name>
<dbReference type="AlphaFoldDB" id="A0A5J4N9F6"/>
<keyword evidence="7" id="KW-0969">Cilium</keyword>
<comment type="subcellular location">
    <subcellularLocation>
        <location evidence="1">Cell projection</location>
        <location evidence="1">Cilium</location>
    </subcellularLocation>
</comment>
<evidence type="ECO:0000313" key="13">
    <source>
        <dbReference type="Proteomes" id="UP000324629"/>
    </source>
</evidence>
<dbReference type="PROSITE" id="PS50865">
    <property type="entry name" value="ZF_MYND_2"/>
    <property type="match status" value="1"/>
</dbReference>
<evidence type="ECO:0000256" key="6">
    <source>
        <dbReference type="ARBA" id="ARBA00023043"/>
    </source>
</evidence>